<feature type="chain" id="PRO_5033024055" evidence="1">
    <location>
        <begin position="26"/>
        <end position="182"/>
    </location>
</feature>
<proteinExistence type="predicted"/>
<protein>
    <submittedName>
        <fullName evidence="2">Uncharacterized protein</fullName>
    </submittedName>
</protein>
<sequence length="182" mass="20017">MPLMHKHVAILVVSICCALITSTLATAVEDEDKHAAPADDDDDDKLMKMNDDKLMMMNTTTTICHTGFLIDMFCWDMPGHIAIDGAPLETEPEKHTVHCMRDIPVCRQNGFAILKPSTTNSTYEIAYSFDSAGNEQTLELVDTSKKVDNYTVTVCGTAFDMGAAVFFDDAPILNITNMTEVS</sequence>
<dbReference type="OrthoDB" id="10626892at2759"/>
<feature type="signal peptide" evidence="1">
    <location>
        <begin position="1"/>
        <end position="25"/>
    </location>
</feature>
<evidence type="ECO:0000313" key="3">
    <source>
        <dbReference type="Proteomes" id="UP000660262"/>
    </source>
</evidence>
<gene>
    <name evidence="2" type="ORF">PPROV_001065200</name>
</gene>
<comment type="caution">
    <text evidence="2">The sequence shown here is derived from an EMBL/GenBank/DDBJ whole genome shotgun (WGS) entry which is preliminary data.</text>
</comment>
<organism evidence="2 3">
    <name type="scientific">Pycnococcus provasolii</name>
    <dbReference type="NCBI Taxonomy" id="41880"/>
    <lineage>
        <taxon>Eukaryota</taxon>
        <taxon>Viridiplantae</taxon>
        <taxon>Chlorophyta</taxon>
        <taxon>Pseudoscourfieldiophyceae</taxon>
        <taxon>Pseudoscourfieldiales</taxon>
        <taxon>Pycnococcaceae</taxon>
        <taxon>Pycnococcus</taxon>
    </lineage>
</organism>
<evidence type="ECO:0000313" key="2">
    <source>
        <dbReference type="EMBL" id="GHP11925.1"/>
    </source>
</evidence>
<dbReference type="Proteomes" id="UP000660262">
    <property type="component" value="Unassembled WGS sequence"/>
</dbReference>
<reference evidence="2" key="1">
    <citation type="submission" date="2020-10" db="EMBL/GenBank/DDBJ databases">
        <title>Unveiling of a novel bifunctional photoreceptor, Dualchrome1, isolated from a cosmopolitan green alga.</title>
        <authorList>
            <person name="Suzuki S."/>
            <person name="Kawachi M."/>
        </authorList>
    </citation>
    <scope>NUCLEOTIDE SEQUENCE</scope>
    <source>
        <strain evidence="2">NIES 2893</strain>
    </source>
</reference>
<keyword evidence="3" id="KW-1185">Reference proteome</keyword>
<accession>A0A830HZ96</accession>
<name>A0A830HZ96_9CHLO</name>
<keyword evidence="1" id="KW-0732">Signal</keyword>
<dbReference type="EMBL" id="BNJQ01000037">
    <property type="protein sequence ID" value="GHP11925.1"/>
    <property type="molecule type" value="Genomic_DNA"/>
</dbReference>
<dbReference type="AlphaFoldDB" id="A0A830HZ96"/>
<evidence type="ECO:0000256" key="1">
    <source>
        <dbReference type="SAM" id="SignalP"/>
    </source>
</evidence>